<evidence type="ECO:0000256" key="6">
    <source>
        <dbReference type="ARBA" id="ARBA00023012"/>
    </source>
</evidence>
<dbReference type="InterPro" id="IPR007890">
    <property type="entry name" value="CHASE2"/>
</dbReference>
<dbReference type="AlphaFoldDB" id="A0A951ULB8"/>
<dbReference type="SMART" id="SM00388">
    <property type="entry name" value="HisKA"/>
    <property type="match status" value="1"/>
</dbReference>
<dbReference type="Pfam" id="PF05226">
    <property type="entry name" value="CHASE2"/>
    <property type="match status" value="1"/>
</dbReference>
<dbReference type="SUPFAM" id="SSF55874">
    <property type="entry name" value="ATPase domain of HSP90 chaperone/DNA topoisomerase II/histidine kinase"/>
    <property type="match status" value="1"/>
</dbReference>
<dbReference type="InterPro" id="IPR005467">
    <property type="entry name" value="His_kinase_dom"/>
</dbReference>
<evidence type="ECO:0000256" key="7">
    <source>
        <dbReference type="SAM" id="Coils"/>
    </source>
</evidence>
<keyword evidence="6" id="KW-0902">Two-component regulatory system</keyword>
<evidence type="ECO:0000256" key="2">
    <source>
        <dbReference type="ARBA" id="ARBA00012438"/>
    </source>
</evidence>
<reference evidence="10" key="1">
    <citation type="submission" date="2021-05" db="EMBL/GenBank/DDBJ databases">
        <authorList>
            <person name="Pietrasiak N."/>
            <person name="Ward R."/>
            <person name="Stajich J.E."/>
            <person name="Kurbessoian T."/>
        </authorList>
    </citation>
    <scope>NUCLEOTIDE SEQUENCE</scope>
    <source>
        <strain evidence="10">UHER 2000/2452</strain>
    </source>
</reference>
<reference evidence="10" key="2">
    <citation type="journal article" date="2022" name="Microbiol. Resour. Announc.">
        <title>Metagenome Sequencing to Explore Phylogenomics of Terrestrial Cyanobacteria.</title>
        <authorList>
            <person name="Ward R.D."/>
            <person name="Stajich J.E."/>
            <person name="Johansen J.R."/>
            <person name="Huntemann M."/>
            <person name="Clum A."/>
            <person name="Foster B."/>
            <person name="Foster B."/>
            <person name="Roux S."/>
            <person name="Palaniappan K."/>
            <person name="Varghese N."/>
            <person name="Mukherjee S."/>
            <person name="Reddy T.B.K."/>
            <person name="Daum C."/>
            <person name="Copeland A."/>
            <person name="Chen I.A."/>
            <person name="Ivanova N.N."/>
            <person name="Kyrpides N.C."/>
            <person name="Shapiro N."/>
            <person name="Eloe-Fadrosh E.A."/>
            <person name="Pietrasiak N."/>
        </authorList>
    </citation>
    <scope>NUCLEOTIDE SEQUENCE</scope>
    <source>
        <strain evidence="10">UHER 2000/2452</strain>
    </source>
</reference>
<evidence type="ECO:0000313" key="10">
    <source>
        <dbReference type="EMBL" id="MBW4657877.1"/>
    </source>
</evidence>
<evidence type="ECO:0000259" key="9">
    <source>
        <dbReference type="PROSITE" id="PS50109"/>
    </source>
</evidence>
<sequence>MRWQHYLHQFWQNAEPLLPGSFASLVIIGLLKLGTWQPLELLSYSTLFRLRGAIPWDDRVVVVAIDEPSLKTLGRFPWSRQRYTELLKVLTQAEASTVVLDILLSEPSPDDPALAAAMVQQGRVVLAQAWDSMGSPLLSNSVLREAAANHGHIYQQYDRDGLTRRIEPQMQDIPALGLATTQVYSLVREAVPEPDRRQPLWINWPGSASTAPTYSFADVLQQKVAVEKLRDKIVVVGITAIGFDPLQTPFDQSPPTTNVYLHAALINNLLRQNFLQILPESWLLSGLALLGSLFSLALFRWQLERQLVALAGLCAGWSVASLLLFHWGYWIPVASPIALLVSTTATVALHKHFKAGFRLQQEIDRLWQAYRDDLVVQGVQNKAMPNRAVQNALIEVLPLPQMAKLAALAEQLGRSQSAQAAVARSLSIGLVAADIEGLIWFCNFTATAHLQVQVGDRLHQLIPKWLSQTQLQQAQWPLPSVALNSESLEGESLSENSPASWEIQQGDRWFELKFEPLSYRAHLANPPDPTGQLDGLLLVLEDISDRKQVEQNLQQQMQELQQLSQLKDDFLSTVSHELRTPVTNMRMAIRMLQLSASEDRRTRYLQILEDECTREIDLINDLLDLQRLEAGAKIPALEVIHLQEWLPQFMESFQERAKSRQQTLQLQMAPNLSPLFSDSNSLERILAEMINNACKYTPPEGEIEICVEAVHSVPAYIMFQISNSGSEIPGAELDRIFDKFYRISSGDRWNQGGTGLGLALVKKLVEYLGGTIAATSQLGQTIFTIKVPIDPAPTDPAPADPAPTGNISVG</sequence>
<dbReference type="SMART" id="SM00387">
    <property type="entry name" value="HATPase_c"/>
    <property type="match status" value="1"/>
</dbReference>
<evidence type="ECO:0000256" key="8">
    <source>
        <dbReference type="SAM" id="Phobius"/>
    </source>
</evidence>
<dbReference type="PROSITE" id="PS50109">
    <property type="entry name" value="HIS_KIN"/>
    <property type="match status" value="1"/>
</dbReference>
<dbReference type="GO" id="GO:0005886">
    <property type="term" value="C:plasma membrane"/>
    <property type="evidence" value="ECO:0007669"/>
    <property type="project" value="TreeGrafter"/>
</dbReference>
<dbReference type="SMART" id="SM01080">
    <property type="entry name" value="CHASE2"/>
    <property type="match status" value="1"/>
</dbReference>
<dbReference type="InterPro" id="IPR004358">
    <property type="entry name" value="Sig_transdc_His_kin-like_C"/>
</dbReference>
<proteinExistence type="predicted"/>
<feature type="transmembrane region" description="Helical" evidence="8">
    <location>
        <begin position="307"/>
        <end position="327"/>
    </location>
</feature>
<keyword evidence="8" id="KW-0472">Membrane</keyword>
<feature type="domain" description="Histidine kinase" evidence="9">
    <location>
        <begin position="573"/>
        <end position="791"/>
    </location>
</feature>
<comment type="catalytic activity">
    <reaction evidence="1">
        <text>ATP + protein L-histidine = ADP + protein N-phospho-L-histidine.</text>
        <dbReference type="EC" id="2.7.13.3"/>
    </reaction>
</comment>
<gene>
    <name evidence="10" type="ORF">KME15_04330</name>
</gene>
<evidence type="ECO:0000256" key="5">
    <source>
        <dbReference type="ARBA" id="ARBA00022777"/>
    </source>
</evidence>
<dbReference type="PRINTS" id="PR00344">
    <property type="entry name" value="BCTRLSENSOR"/>
</dbReference>
<keyword evidence="7" id="KW-0175">Coiled coil</keyword>
<dbReference type="InterPro" id="IPR036890">
    <property type="entry name" value="HATPase_C_sf"/>
</dbReference>
<dbReference type="Pfam" id="PF00512">
    <property type="entry name" value="HisKA"/>
    <property type="match status" value="1"/>
</dbReference>
<accession>A0A951ULB8</accession>
<keyword evidence="3" id="KW-0597">Phosphoprotein</keyword>
<dbReference type="SUPFAM" id="SSF47384">
    <property type="entry name" value="Homodimeric domain of signal transducing histidine kinase"/>
    <property type="match status" value="1"/>
</dbReference>
<dbReference type="InterPro" id="IPR036097">
    <property type="entry name" value="HisK_dim/P_sf"/>
</dbReference>
<comment type="caution">
    <text evidence="10">The sequence shown here is derived from an EMBL/GenBank/DDBJ whole genome shotgun (WGS) entry which is preliminary data.</text>
</comment>
<dbReference type="Pfam" id="PF02518">
    <property type="entry name" value="HATPase_c"/>
    <property type="match status" value="1"/>
</dbReference>
<dbReference type="EMBL" id="JAHHHD010000003">
    <property type="protein sequence ID" value="MBW4657877.1"/>
    <property type="molecule type" value="Genomic_DNA"/>
</dbReference>
<dbReference type="CDD" id="cd00082">
    <property type="entry name" value="HisKA"/>
    <property type="match status" value="1"/>
</dbReference>
<keyword evidence="4" id="KW-0808">Transferase</keyword>
<evidence type="ECO:0000256" key="1">
    <source>
        <dbReference type="ARBA" id="ARBA00000085"/>
    </source>
</evidence>
<dbReference type="Gene3D" id="1.10.287.130">
    <property type="match status" value="1"/>
</dbReference>
<evidence type="ECO:0000256" key="3">
    <source>
        <dbReference type="ARBA" id="ARBA00022553"/>
    </source>
</evidence>
<keyword evidence="5" id="KW-0418">Kinase</keyword>
<keyword evidence="8" id="KW-0812">Transmembrane</keyword>
<dbReference type="EC" id="2.7.13.3" evidence="2"/>
<feature type="transmembrane region" description="Helical" evidence="8">
    <location>
        <begin position="282"/>
        <end position="300"/>
    </location>
</feature>
<dbReference type="GO" id="GO:0009927">
    <property type="term" value="F:histidine phosphotransfer kinase activity"/>
    <property type="evidence" value="ECO:0007669"/>
    <property type="project" value="TreeGrafter"/>
</dbReference>
<dbReference type="Gene3D" id="3.30.565.10">
    <property type="entry name" value="Histidine kinase-like ATPase, C-terminal domain"/>
    <property type="match status" value="1"/>
</dbReference>
<dbReference type="Proteomes" id="UP000757435">
    <property type="component" value="Unassembled WGS sequence"/>
</dbReference>
<dbReference type="InterPro" id="IPR003594">
    <property type="entry name" value="HATPase_dom"/>
</dbReference>
<evidence type="ECO:0000256" key="4">
    <source>
        <dbReference type="ARBA" id="ARBA00022679"/>
    </source>
</evidence>
<dbReference type="PIRSF" id="PIRSF037347">
    <property type="entry name" value="STHK_CHASE2_PAS_prd"/>
    <property type="match status" value="1"/>
</dbReference>
<name>A0A951ULB8_9CYAN</name>
<dbReference type="PANTHER" id="PTHR43047">
    <property type="entry name" value="TWO-COMPONENT HISTIDINE PROTEIN KINASE"/>
    <property type="match status" value="1"/>
</dbReference>
<dbReference type="InterPro" id="IPR017181">
    <property type="entry name" value="Sig_transdc_His_kin_CHASE2"/>
</dbReference>
<feature type="coiled-coil region" evidence="7">
    <location>
        <begin position="543"/>
        <end position="573"/>
    </location>
</feature>
<protein>
    <recommendedName>
        <fullName evidence="2">histidine kinase</fullName>
        <ecNumber evidence="2">2.7.13.3</ecNumber>
    </recommendedName>
</protein>
<organism evidence="10 11">
    <name type="scientific">Drouetiella hepatica Uher 2000/2452</name>
    <dbReference type="NCBI Taxonomy" id="904376"/>
    <lineage>
        <taxon>Bacteria</taxon>
        <taxon>Bacillati</taxon>
        <taxon>Cyanobacteriota</taxon>
        <taxon>Cyanophyceae</taxon>
        <taxon>Oculatellales</taxon>
        <taxon>Oculatellaceae</taxon>
        <taxon>Drouetiella</taxon>
    </lineage>
</organism>
<dbReference type="InterPro" id="IPR003661">
    <property type="entry name" value="HisK_dim/P_dom"/>
</dbReference>
<dbReference type="PANTHER" id="PTHR43047:SF72">
    <property type="entry name" value="OSMOSENSING HISTIDINE PROTEIN KINASE SLN1"/>
    <property type="match status" value="1"/>
</dbReference>
<dbReference type="GO" id="GO:0000155">
    <property type="term" value="F:phosphorelay sensor kinase activity"/>
    <property type="evidence" value="ECO:0007669"/>
    <property type="project" value="InterPro"/>
</dbReference>
<keyword evidence="8" id="KW-1133">Transmembrane helix</keyword>
<evidence type="ECO:0000313" key="11">
    <source>
        <dbReference type="Proteomes" id="UP000757435"/>
    </source>
</evidence>
<dbReference type="Gene3D" id="3.30.450.20">
    <property type="entry name" value="PAS domain"/>
    <property type="match status" value="1"/>
</dbReference>